<dbReference type="EMBL" id="AMCI01004603">
    <property type="protein sequence ID" value="EJW97761.1"/>
    <property type="molecule type" value="Genomic_DNA"/>
</dbReference>
<dbReference type="AlphaFoldDB" id="J9FS33"/>
<organism evidence="1">
    <name type="scientific">gut metagenome</name>
    <dbReference type="NCBI Taxonomy" id="749906"/>
    <lineage>
        <taxon>unclassified sequences</taxon>
        <taxon>metagenomes</taxon>
        <taxon>organismal metagenomes</taxon>
    </lineage>
</organism>
<sequence>MLFPWWQVSCSNDFQWNTLKADLVDFVYPDRYSFLSAVASSFHWKRFKLQSSVLHTFVKDDTRTSGAQAGNKSVFTP</sequence>
<comment type="caution">
    <text evidence="1">The sequence shown here is derived from an EMBL/GenBank/DDBJ whole genome shotgun (WGS) entry which is preliminary data.</text>
</comment>
<keyword evidence="1" id="KW-0675">Receptor</keyword>
<name>J9FS33_9ZZZZ</name>
<protein>
    <submittedName>
        <fullName evidence="1">Outer membrane vitamin B12 receptor protein</fullName>
    </submittedName>
</protein>
<gene>
    <name evidence="1" type="ORF">EVA_14128</name>
</gene>
<evidence type="ECO:0000313" key="1">
    <source>
        <dbReference type="EMBL" id="EJW97761.1"/>
    </source>
</evidence>
<feature type="non-terminal residue" evidence="1">
    <location>
        <position position="77"/>
    </location>
</feature>
<reference evidence="1" key="1">
    <citation type="journal article" date="2012" name="PLoS ONE">
        <title>Gene sets for utilization of primary and secondary nutrition supplies in the distal gut of endangered iberian lynx.</title>
        <authorList>
            <person name="Alcaide M."/>
            <person name="Messina E."/>
            <person name="Richter M."/>
            <person name="Bargiela R."/>
            <person name="Peplies J."/>
            <person name="Huws S.A."/>
            <person name="Newbold C.J."/>
            <person name="Golyshin P.N."/>
            <person name="Simon M.A."/>
            <person name="Lopez G."/>
            <person name="Yakimov M.M."/>
            <person name="Ferrer M."/>
        </authorList>
    </citation>
    <scope>NUCLEOTIDE SEQUENCE</scope>
</reference>
<accession>J9FS33</accession>
<proteinExistence type="predicted"/>